<evidence type="ECO:0000256" key="7">
    <source>
        <dbReference type="ARBA" id="ARBA00023288"/>
    </source>
</evidence>
<feature type="signal peptide" evidence="8">
    <location>
        <begin position="1"/>
        <end position="28"/>
    </location>
</feature>
<dbReference type="EMBL" id="FTOH01000001">
    <property type="protein sequence ID" value="SIS43557.1"/>
    <property type="molecule type" value="Genomic_DNA"/>
</dbReference>
<dbReference type="PANTHER" id="PTHR38038">
    <property type="entry name" value="PENICILLIN-BINDING PROTEIN ACTIVATOR LPOA"/>
    <property type="match status" value="1"/>
</dbReference>
<protein>
    <recommendedName>
        <fullName evidence="11">LppC lipoprotein</fullName>
    </recommendedName>
</protein>
<sequence length="613" mass="68200">MRDTVSEKRLLKTWSQLLLPALTVATLAAGLSGCATTPDETTTTGAEIRPEVEQQLRAVRQMAESGEFGNASQQLQQLDVSSLSPAARAEWHLLMAESQIGAMNIEAAAYQLQQFEMLQNYASQQQEYRATLISAQILEADGEFLAAARERDFISAVLEGEKQSENYNQLWDDLQRLAPEELQQRAENAPDTRFGAWLTLAAISRDHQLTLDEQLAGVKEWQFMNPDHPASFQLPGALALLEDMAASRPQRVALLLPLSGALASSGKAIRDGFMAAYYETLGKGYPAPAVTIIDATSMESVDQAYAQAIQSGSQWLVGPLDKQDVQQLEERATLPLPTLALNYGSKQATPFSTLPPELFQFGLAAEDEAIQIAEKAWQDGHRRALVMIPEGGWGERIYAAFEARWLELGGEIEETLHYPRRAQDYNPAISRLLNVDSSKNRYRTVRSLMREPVEFEPRRRQDADWLFLVALPEQARQIKPTLAFNFAGDLPVYATSHVFSGEVDVRKDRDLNGIYFCDVPWLLHDTSLKAEVDDVTGGQGGFTRLYAMGADAFRLVARVKQLEAFPESRIYGNTGALTLDNARRIHRSTDCTRFRSGKPVKLSESRGPETTDD</sequence>
<dbReference type="SUPFAM" id="SSF53822">
    <property type="entry name" value="Periplasmic binding protein-like I"/>
    <property type="match status" value="1"/>
</dbReference>
<dbReference type="PANTHER" id="PTHR38038:SF1">
    <property type="entry name" value="PENICILLIN-BINDING PROTEIN ACTIVATOR LPOA"/>
    <property type="match status" value="1"/>
</dbReference>
<evidence type="ECO:0000256" key="3">
    <source>
        <dbReference type="ARBA" id="ARBA00022984"/>
    </source>
</evidence>
<dbReference type="STRING" id="484498.SAMN05421686_101288"/>
<evidence type="ECO:0000313" key="9">
    <source>
        <dbReference type="EMBL" id="SIS43557.1"/>
    </source>
</evidence>
<evidence type="ECO:0000313" key="10">
    <source>
        <dbReference type="Proteomes" id="UP000185639"/>
    </source>
</evidence>
<keyword evidence="5" id="KW-0564">Palmitate</keyword>
<organism evidence="9 10">
    <name type="scientific">Thalassolituus maritimus</name>
    <dbReference type="NCBI Taxonomy" id="484498"/>
    <lineage>
        <taxon>Bacteria</taxon>
        <taxon>Pseudomonadati</taxon>
        <taxon>Pseudomonadota</taxon>
        <taxon>Gammaproteobacteria</taxon>
        <taxon>Oceanospirillales</taxon>
        <taxon>Oceanospirillaceae</taxon>
        <taxon>Thalassolituus</taxon>
    </lineage>
</organism>
<dbReference type="Gene3D" id="1.25.40.10">
    <property type="entry name" value="Tetratricopeptide repeat domain"/>
    <property type="match status" value="1"/>
</dbReference>
<dbReference type="RefSeq" id="WP_076513725.1">
    <property type="nucleotide sequence ID" value="NZ_FTOH01000001.1"/>
</dbReference>
<keyword evidence="1 8" id="KW-0732">Signal</keyword>
<evidence type="ECO:0000256" key="5">
    <source>
        <dbReference type="ARBA" id="ARBA00023139"/>
    </source>
</evidence>
<evidence type="ECO:0000256" key="6">
    <source>
        <dbReference type="ARBA" id="ARBA00023237"/>
    </source>
</evidence>
<dbReference type="InterPro" id="IPR007443">
    <property type="entry name" value="LpoA"/>
</dbReference>
<dbReference type="AlphaFoldDB" id="A0A1N7J2U3"/>
<evidence type="ECO:0000256" key="4">
    <source>
        <dbReference type="ARBA" id="ARBA00023136"/>
    </source>
</evidence>
<keyword evidence="4" id="KW-0472">Membrane</keyword>
<keyword evidence="7" id="KW-0449">Lipoprotein</keyword>
<dbReference type="OrthoDB" id="6708821at2"/>
<proteinExistence type="predicted"/>
<keyword evidence="10" id="KW-1185">Reference proteome</keyword>
<keyword evidence="3" id="KW-0573">Peptidoglycan synthesis</keyword>
<evidence type="ECO:0000256" key="8">
    <source>
        <dbReference type="SAM" id="SignalP"/>
    </source>
</evidence>
<name>A0A1N7J2U3_9GAMM</name>
<dbReference type="PROSITE" id="PS51257">
    <property type="entry name" value="PROKAR_LIPOPROTEIN"/>
    <property type="match status" value="1"/>
</dbReference>
<keyword evidence="2" id="KW-0133">Cell shape</keyword>
<accession>A0A1N7J2U3</accession>
<dbReference type="InterPro" id="IPR028082">
    <property type="entry name" value="Peripla_BP_I"/>
</dbReference>
<evidence type="ECO:0000256" key="2">
    <source>
        <dbReference type="ARBA" id="ARBA00022960"/>
    </source>
</evidence>
<evidence type="ECO:0000256" key="1">
    <source>
        <dbReference type="ARBA" id="ARBA00022729"/>
    </source>
</evidence>
<dbReference type="Gene3D" id="3.40.50.2300">
    <property type="match status" value="2"/>
</dbReference>
<dbReference type="GO" id="GO:0030234">
    <property type="term" value="F:enzyme regulator activity"/>
    <property type="evidence" value="ECO:0007669"/>
    <property type="project" value="TreeGrafter"/>
</dbReference>
<dbReference type="InterPro" id="IPR011990">
    <property type="entry name" value="TPR-like_helical_dom_sf"/>
</dbReference>
<feature type="chain" id="PRO_5012071541" description="LppC lipoprotein" evidence="8">
    <location>
        <begin position="29"/>
        <end position="613"/>
    </location>
</feature>
<dbReference type="CDD" id="cd06339">
    <property type="entry name" value="PBP1_YraM_LppC_lipoprotein-like"/>
    <property type="match status" value="1"/>
</dbReference>
<dbReference type="GO" id="GO:0009252">
    <property type="term" value="P:peptidoglycan biosynthetic process"/>
    <property type="evidence" value="ECO:0007669"/>
    <property type="project" value="UniProtKB-KW"/>
</dbReference>
<evidence type="ECO:0008006" key="11">
    <source>
        <dbReference type="Google" id="ProtNLM"/>
    </source>
</evidence>
<gene>
    <name evidence="9" type="ORF">SAMN05421686_101288</name>
</gene>
<dbReference type="Gene3D" id="1.25.40.650">
    <property type="match status" value="1"/>
</dbReference>
<dbReference type="Pfam" id="PF04348">
    <property type="entry name" value="LppC"/>
    <property type="match status" value="1"/>
</dbReference>
<reference evidence="10" key="1">
    <citation type="submission" date="2017-01" db="EMBL/GenBank/DDBJ databases">
        <authorList>
            <person name="Varghese N."/>
            <person name="Submissions S."/>
        </authorList>
    </citation>
    <scope>NUCLEOTIDE SEQUENCE [LARGE SCALE GENOMIC DNA]</scope>
    <source>
        <strain evidence="10">DSM 24913</strain>
    </source>
</reference>
<dbReference type="GO" id="GO:0008360">
    <property type="term" value="P:regulation of cell shape"/>
    <property type="evidence" value="ECO:0007669"/>
    <property type="project" value="UniProtKB-KW"/>
</dbReference>
<keyword evidence="6" id="KW-0998">Cell outer membrane</keyword>
<dbReference type="GO" id="GO:0031241">
    <property type="term" value="C:periplasmic side of cell outer membrane"/>
    <property type="evidence" value="ECO:0007669"/>
    <property type="project" value="TreeGrafter"/>
</dbReference>
<dbReference type="Proteomes" id="UP000185639">
    <property type="component" value="Unassembled WGS sequence"/>
</dbReference>